<dbReference type="EMBL" id="JMIH01000022">
    <property type="protein sequence ID" value="KEO73216.1"/>
    <property type="molecule type" value="Genomic_DNA"/>
</dbReference>
<keyword evidence="2" id="KW-1185">Reference proteome</keyword>
<reference evidence="1 2" key="1">
    <citation type="submission" date="2014-04" db="EMBL/GenBank/DDBJ databases">
        <title>Characterization and application of a salt tolerant electro-active bacterium.</title>
        <authorList>
            <person name="Yang L."/>
            <person name="Wei S."/>
            <person name="Tay Q.X.M."/>
        </authorList>
    </citation>
    <scope>NUCLEOTIDE SEQUENCE [LARGE SCALE GENOMIC DNA]</scope>
    <source>
        <strain evidence="1 2">LY1</strain>
    </source>
</reference>
<sequence>MKNIFKILSIILLIGVVSIGDTMGQQLPQFSQYMFNGLHINPGYAGYKGEHYVQSTYRSQWMDFPGAPQTFTVTADLSANEGAMGFGASILSDKIGPTQTSSALLTYAYRIQTGFQSYLGFGISGGISEFVIDGSLFNPNDFGDVYVPEGRVNMFSPNMNAGIFFNTDRFYAGFSAYNLVGRQSLEREDIALAFHNRHFYLTAGALFPISEQVQFKPSFLIKEESGAAPTNIDLNGMFLFMDRVWVGASYRSNLKLNSEYVPTNLSNRNAIAFIVELFATENLRLGYAYDHNTNVLSNLRNNSHELSVGYYISPRNVRMKNSRWF</sequence>
<dbReference type="STRING" id="1048983.EL17_12745"/>
<accession>A0A074KTD3</accession>
<evidence type="ECO:0000313" key="2">
    <source>
        <dbReference type="Proteomes" id="UP000027821"/>
    </source>
</evidence>
<comment type="caution">
    <text evidence="1">The sequence shown here is derived from an EMBL/GenBank/DDBJ whole genome shotgun (WGS) entry which is preliminary data.</text>
</comment>
<dbReference type="AlphaFoldDB" id="A0A074KTD3"/>
<organism evidence="1 2">
    <name type="scientific">Anditalea andensis</name>
    <dbReference type="NCBI Taxonomy" id="1048983"/>
    <lineage>
        <taxon>Bacteria</taxon>
        <taxon>Pseudomonadati</taxon>
        <taxon>Bacteroidota</taxon>
        <taxon>Cytophagia</taxon>
        <taxon>Cytophagales</taxon>
        <taxon>Cytophagaceae</taxon>
        <taxon>Anditalea</taxon>
    </lineage>
</organism>
<dbReference type="Proteomes" id="UP000027821">
    <property type="component" value="Unassembled WGS sequence"/>
</dbReference>
<protein>
    <submittedName>
        <fullName evidence="1">Membrane protein</fullName>
    </submittedName>
</protein>
<gene>
    <name evidence="1" type="ORF">EL17_12745</name>
</gene>
<proteinExistence type="predicted"/>
<dbReference type="NCBIfam" id="TIGR03519">
    <property type="entry name" value="T9SS_PorP_fam"/>
    <property type="match status" value="1"/>
</dbReference>
<dbReference type="InterPro" id="IPR019861">
    <property type="entry name" value="PorP/SprF_Bacteroidetes"/>
</dbReference>
<dbReference type="Pfam" id="PF11751">
    <property type="entry name" value="PorP_SprF"/>
    <property type="match status" value="1"/>
</dbReference>
<evidence type="ECO:0000313" key="1">
    <source>
        <dbReference type="EMBL" id="KEO73216.1"/>
    </source>
</evidence>
<dbReference type="RefSeq" id="WP_035075495.1">
    <property type="nucleotide sequence ID" value="NZ_JMIH01000022.1"/>
</dbReference>
<dbReference type="eggNOG" id="COG3064">
    <property type="taxonomic scope" value="Bacteria"/>
</dbReference>
<name>A0A074KTD3_9BACT</name>
<dbReference type="OrthoDB" id="1118477at2"/>